<dbReference type="RefSeq" id="XP_027587793.1">
    <property type="nucleotide sequence ID" value="XM_027731992.2"/>
</dbReference>
<dbReference type="Pfam" id="PF15259">
    <property type="entry name" value="GTSE1_N"/>
    <property type="match status" value="1"/>
</dbReference>
<feature type="region of interest" description="Disordered" evidence="5">
    <location>
        <begin position="447"/>
        <end position="472"/>
    </location>
</feature>
<dbReference type="RefSeq" id="XP_039235345.1">
    <property type="nucleotide sequence ID" value="XM_039379411.1"/>
</dbReference>
<keyword evidence="3" id="KW-0597">Phosphoprotein</keyword>
<dbReference type="GO" id="GO:0005881">
    <property type="term" value="C:cytoplasmic microtubule"/>
    <property type="evidence" value="ECO:0007669"/>
    <property type="project" value="TreeGrafter"/>
</dbReference>
<feature type="region of interest" description="Disordered" evidence="5">
    <location>
        <begin position="362"/>
        <end position="417"/>
    </location>
</feature>
<reference evidence="8 9" key="1">
    <citation type="submission" date="2025-04" db="UniProtKB">
        <authorList>
            <consortium name="RefSeq"/>
        </authorList>
    </citation>
    <scope>IDENTIFICATION</scope>
    <source>
        <tissue evidence="8 9">Muscle</tissue>
    </source>
</reference>
<keyword evidence="2" id="KW-0963">Cytoplasm</keyword>
<dbReference type="InterPro" id="IPR026657">
    <property type="entry name" value="DDA3/GTSE-1"/>
</dbReference>
<dbReference type="GO" id="GO:0008017">
    <property type="term" value="F:microtubule binding"/>
    <property type="evidence" value="ECO:0007669"/>
    <property type="project" value="TreeGrafter"/>
</dbReference>
<evidence type="ECO:0000256" key="3">
    <source>
        <dbReference type="ARBA" id="ARBA00022553"/>
    </source>
</evidence>
<organism evidence="7 9">
    <name type="scientific">Pipra filicauda</name>
    <name type="common">Wire-tailed manakin</name>
    <dbReference type="NCBI Taxonomy" id="649802"/>
    <lineage>
        <taxon>Eukaryota</taxon>
        <taxon>Metazoa</taxon>
        <taxon>Chordata</taxon>
        <taxon>Craniata</taxon>
        <taxon>Vertebrata</taxon>
        <taxon>Euteleostomi</taxon>
        <taxon>Archelosauria</taxon>
        <taxon>Archosauria</taxon>
        <taxon>Dinosauria</taxon>
        <taxon>Saurischia</taxon>
        <taxon>Theropoda</taxon>
        <taxon>Coelurosauria</taxon>
        <taxon>Aves</taxon>
        <taxon>Neognathae</taxon>
        <taxon>Neoaves</taxon>
        <taxon>Telluraves</taxon>
        <taxon>Australaves</taxon>
        <taxon>Passeriformes</taxon>
        <taxon>Pipridae</taxon>
        <taxon>Pipra</taxon>
    </lineage>
</organism>
<feature type="region of interest" description="Disordered" evidence="5">
    <location>
        <begin position="568"/>
        <end position="611"/>
    </location>
</feature>
<dbReference type="AlphaFoldDB" id="A0A6J2HKZ1"/>
<sequence>MEEGKETSVCASHVTEEKLYCVSNVSDFPLLSDEKFDFDLSLSSTSGNEDEVFVGAVGHKERCIAACMEANKSMPAFDDKLMWSPLQEEKFVEIFKEAHLLAQQIKTGSKNEETNTSQSEEQKNKITETFVEDSESKLKILRNKMIEKSPRSVKRETYNVQDSPACLLPPCFQKASNKLLSDGKIHALPIPPNRSPAKICVSPTKIANLPLTQEQKSEETNIKATGKLPMAKPSCTLGRSNLLTVEKLKSGKNTSISTKRDFSSKGSSEDLISDKSSVASDVFESSFSGSSSVQDTKALPALSKLCSLVQPGLRKMTYLKLPGVASGLTRRTTSSSLSSLSSVNSSLNSSLPISPIVKKGKSSMSSKVSASGSSTSRLALVRPTRVSSLQAANTEKSRKQVRSASTPKISSAVTLAKSSSSATSSEVAGSGIQRPSSVPSLQQLCQQNKDGSAAKGSLCPKPKAGVLSVSTSQTKVPVKTQDATPNKLAPKATSSLGLTFCGTPGSAMAVSTPMKASEDKVFQNFCFPERPASMTPAILKPSGLPTPVRRTSGFPAVTPKTAPRMAFSPHAASLHRSSSFSTKKTLAAGSKQKEESKTQISSEEDDVSPPPVLPLALTFSPEKSATEVVENELKEAEVQNQLAEEKQPEALLVDIGVDRSLSRTFECESRPLIDLSNTPEVNKPVFSGQIKLIDLSSPLITLSPDVNKENLDSPLLKF</sequence>
<keyword evidence="4" id="KW-0206">Cytoskeleton</keyword>
<dbReference type="InterPro" id="IPR032768">
    <property type="entry name" value="GTSE1_N"/>
</dbReference>
<dbReference type="GeneID" id="113993641"/>
<protein>
    <submittedName>
        <fullName evidence="8 9">G2 and S phase-expressed protein 1 isoform X1</fullName>
    </submittedName>
</protein>
<dbReference type="CTD" id="51512"/>
<feature type="compositionally biased region" description="Polar residues" evidence="5">
    <location>
        <begin position="385"/>
        <end position="394"/>
    </location>
</feature>
<name>A0A6J2HKZ1_9PASS</name>
<evidence type="ECO:0000313" key="7">
    <source>
        <dbReference type="Proteomes" id="UP000504627"/>
    </source>
</evidence>
<evidence type="ECO:0000256" key="1">
    <source>
        <dbReference type="ARBA" id="ARBA00004245"/>
    </source>
</evidence>
<dbReference type="PANTHER" id="PTHR21584:SF10">
    <property type="entry name" value="G2 AND S PHASE-EXPRESSED PROTEIN 1"/>
    <property type="match status" value="1"/>
</dbReference>
<evidence type="ECO:0000259" key="6">
    <source>
        <dbReference type="Pfam" id="PF15259"/>
    </source>
</evidence>
<evidence type="ECO:0000313" key="9">
    <source>
        <dbReference type="RefSeq" id="XP_027587793.1"/>
    </source>
</evidence>
<keyword evidence="7" id="KW-1185">Reference proteome</keyword>
<evidence type="ECO:0000313" key="11">
    <source>
        <dbReference type="RefSeq" id="XP_039235347.1"/>
    </source>
</evidence>
<evidence type="ECO:0000256" key="5">
    <source>
        <dbReference type="SAM" id="MobiDB-lite"/>
    </source>
</evidence>
<dbReference type="Proteomes" id="UP000504627">
    <property type="component" value="Unplaced"/>
</dbReference>
<feature type="compositionally biased region" description="Polar residues" evidence="5">
    <location>
        <begin position="575"/>
        <end position="584"/>
    </location>
</feature>
<proteinExistence type="predicted"/>
<gene>
    <name evidence="8 9 10 11" type="primary">GTSE1</name>
</gene>
<feature type="domain" description="G2 and S phase-expressed protein 1 N-terminal" evidence="6">
    <location>
        <begin position="29"/>
        <end position="163"/>
    </location>
</feature>
<accession>A0A6J2HKZ1</accession>
<comment type="subcellular location">
    <subcellularLocation>
        <location evidence="1">Cytoplasm</location>
        <location evidence="1">Cytoskeleton</location>
    </subcellularLocation>
</comment>
<dbReference type="RefSeq" id="XP_039235347.1">
    <property type="nucleotide sequence ID" value="XM_039379413.1"/>
</dbReference>
<evidence type="ECO:0000313" key="8">
    <source>
        <dbReference type="RefSeq" id="XP_027587792.1"/>
    </source>
</evidence>
<dbReference type="PANTHER" id="PTHR21584">
    <property type="entry name" value="DIFFERENTIAL DISPLAY AND ACTIVATED BY P53 DDA3 /G2 S PHASE EXPRESSED 1"/>
    <property type="match status" value="1"/>
</dbReference>
<evidence type="ECO:0000256" key="4">
    <source>
        <dbReference type="ARBA" id="ARBA00023212"/>
    </source>
</evidence>
<evidence type="ECO:0000256" key="2">
    <source>
        <dbReference type="ARBA" id="ARBA00022490"/>
    </source>
</evidence>
<evidence type="ECO:0000313" key="10">
    <source>
        <dbReference type="RefSeq" id="XP_039235345.1"/>
    </source>
</evidence>
<feature type="compositionally biased region" description="Low complexity" evidence="5">
    <location>
        <begin position="362"/>
        <end position="376"/>
    </location>
</feature>
<dbReference type="RefSeq" id="XP_027587792.1">
    <property type="nucleotide sequence ID" value="XM_027731991.2"/>
</dbReference>